<dbReference type="EMBL" id="CP092488">
    <property type="protein sequence ID" value="UMB69321.1"/>
    <property type="molecule type" value="Genomic_DNA"/>
</dbReference>
<dbReference type="Proteomes" id="UP001055336">
    <property type="component" value="Chromosome"/>
</dbReference>
<dbReference type="RefSeq" id="WP_240261055.1">
    <property type="nucleotide sequence ID" value="NZ_CP092488.2"/>
</dbReference>
<gene>
    <name evidence="1" type="ORF">MKK62_23705</name>
</gene>
<dbReference type="Pfam" id="PF20242">
    <property type="entry name" value="Emfourin"/>
    <property type="match status" value="1"/>
</dbReference>
<dbReference type="InterPro" id="IPR049457">
    <property type="entry name" value="Emfourin"/>
</dbReference>
<evidence type="ECO:0000313" key="1">
    <source>
        <dbReference type="EMBL" id="UMB69321.1"/>
    </source>
</evidence>
<organism evidence="1 2">
    <name type="scientific">Mycobacterium paraterrae</name>
    <dbReference type="NCBI Taxonomy" id="577492"/>
    <lineage>
        <taxon>Bacteria</taxon>
        <taxon>Bacillati</taxon>
        <taxon>Actinomycetota</taxon>
        <taxon>Actinomycetes</taxon>
        <taxon>Mycobacteriales</taxon>
        <taxon>Mycobacteriaceae</taxon>
        <taxon>Mycobacterium</taxon>
    </lineage>
</organism>
<protein>
    <submittedName>
        <fullName evidence="1">Uncharacterized protein</fullName>
    </submittedName>
</protein>
<name>A0ABY3VJ41_9MYCO</name>
<reference evidence="1" key="1">
    <citation type="submission" date="2022-08" db="EMBL/GenBank/DDBJ databases">
        <title>Whole genome sequencing of non-tuberculosis mycobacteria type-strains.</title>
        <authorList>
            <person name="Igarashi Y."/>
            <person name="Osugi A."/>
            <person name="Mitarai S."/>
        </authorList>
    </citation>
    <scope>NUCLEOTIDE SEQUENCE</scope>
    <source>
        <strain evidence="1">DSM 45127</strain>
    </source>
</reference>
<keyword evidence="2" id="KW-1185">Reference proteome</keyword>
<evidence type="ECO:0000313" key="2">
    <source>
        <dbReference type="Proteomes" id="UP001055336"/>
    </source>
</evidence>
<accession>A0ABY3VJ41</accession>
<sequence length="101" mass="10610">MSAPVRIDYRRSGGLAGIDMAASVDSQELAPGDSALIADLLANGPAVEDSSVAAPDGFSYELTLSDGARTRTCRWHESQVPSTVRPLLAALTERAFPAPPR</sequence>
<proteinExistence type="predicted"/>